<feature type="region of interest" description="Disordered" evidence="1">
    <location>
        <begin position="1"/>
        <end position="23"/>
    </location>
</feature>
<dbReference type="AlphaFoldDB" id="A0AAN7PHC6"/>
<keyword evidence="3" id="KW-1185">Reference proteome</keyword>
<evidence type="ECO:0000313" key="3">
    <source>
        <dbReference type="Proteomes" id="UP001353858"/>
    </source>
</evidence>
<dbReference type="Proteomes" id="UP001353858">
    <property type="component" value="Unassembled WGS sequence"/>
</dbReference>
<dbReference type="EMBL" id="JARPUR010000002">
    <property type="protein sequence ID" value="KAK4882356.1"/>
    <property type="molecule type" value="Genomic_DNA"/>
</dbReference>
<sequence length="250" mass="29358">MMASTSKESRSPPSFSEEGQQLRKKLKQKTTYVQKYQSNLEDLPEFKGWLKPIEKIKIHTLFTKIENPFRTIADFYLKHEYLQKTATENIQFRNPDNFTSIENIYLGAHIMALISSNNPDLDELGLLEFTRRCLDFYVENCRQIYRFRFSDPVQITLKLLNMISPEEVKSKKHISLAPLPAKFPSLVAGEKLNELDREWRLLRNLNFTNDFDDLDIREFWVKCSKLKLGDDTPMFSTLCIFISGIELMKL</sequence>
<evidence type="ECO:0000256" key="1">
    <source>
        <dbReference type="SAM" id="MobiDB-lite"/>
    </source>
</evidence>
<feature type="compositionally biased region" description="Polar residues" evidence="1">
    <location>
        <begin position="1"/>
        <end position="19"/>
    </location>
</feature>
<protein>
    <submittedName>
        <fullName evidence="2">Uncharacterized protein</fullName>
    </submittedName>
</protein>
<reference evidence="3" key="1">
    <citation type="submission" date="2023-01" db="EMBL/GenBank/DDBJ databases">
        <title>Key to firefly adult light organ development and bioluminescence: homeobox transcription factors regulate luciferase expression and transportation to peroxisome.</title>
        <authorList>
            <person name="Fu X."/>
        </authorList>
    </citation>
    <scope>NUCLEOTIDE SEQUENCE [LARGE SCALE GENOMIC DNA]</scope>
</reference>
<gene>
    <name evidence="2" type="ORF">RN001_005675</name>
</gene>
<proteinExistence type="predicted"/>
<evidence type="ECO:0000313" key="2">
    <source>
        <dbReference type="EMBL" id="KAK4882356.1"/>
    </source>
</evidence>
<organism evidence="2 3">
    <name type="scientific">Aquatica leii</name>
    <dbReference type="NCBI Taxonomy" id="1421715"/>
    <lineage>
        <taxon>Eukaryota</taxon>
        <taxon>Metazoa</taxon>
        <taxon>Ecdysozoa</taxon>
        <taxon>Arthropoda</taxon>
        <taxon>Hexapoda</taxon>
        <taxon>Insecta</taxon>
        <taxon>Pterygota</taxon>
        <taxon>Neoptera</taxon>
        <taxon>Endopterygota</taxon>
        <taxon>Coleoptera</taxon>
        <taxon>Polyphaga</taxon>
        <taxon>Elateriformia</taxon>
        <taxon>Elateroidea</taxon>
        <taxon>Lampyridae</taxon>
        <taxon>Luciolinae</taxon>
        <taxon>Aquatica</taxon>
    </lineage>
</organism>
<accession>A0AAN7PHC6</accession>
<name>A0AAN7PHC6_9COLE</name>
<comment type="caution">
    <text evidence="2">The sequence shown here is derived from an EMBL/GenBank/DDBJ whole genome shotgun (WGS) entry which is preliminary data.</text>
</comment>